<accession>A0AAV3Z9N0</accession>
<dbReference type="PANTHER" id="PTHR21040:SF8">
    <property type="entry name" value="BCDNA.GH04120"/>
    <property type="match status" value="1"/>
</dbReference>
<dbReference type="EC" id="3.2.1.52" evidence="3"/>
<evidence type="ECO:0000256" key="2">
    <source>
        <dbReference type="ARBA" id="ARBA00006285"/>
    </source>
</evidence>
<name>A0AAV3Z9N0_9GAST</name>
<dbReference type="SUPFAM" id="SSF51445">
    <property type="entry name" value="(Trans)glycosidases"/>
    <property type="match status" value="1"/>
</dbReference>
<dbReference type="InterPro" id="IPR017853">
    <property type="entry name" value="GH"/>
</dbReference>
<comment type="similarity">
    <text evidence="2">Belongs to the glycosyl hydrolase 20 family.</text>
</comment>
<sequence length="478" mass="54286">MSSGPSEKEQLLPSRIVHLDLKGAPLNMSYIEKILPILKKWGCNGILMEYEDMFPYESDLNILAASHAYSKEEIEHILKISDSLGMNFIPLIQTFGHFEFVLKHTQFSALREVERYPMALCPSNPDSLQLVYKMLDQVMKLHPTITHFHIGCDEVFHLGLCDKCKSRMNQEAIGRDQLFFAHIKRVAGYLRDKYPQLITCIVWDDMFRHADLSAIMNSDLGDTVEPMVWHYQPTFQLPASIWDNLSAVFPNIWIASAFKGATGPSAMVTNLHFHLDNHNTWFYVLKMIRHKFKSIRGIALTGWQRYDHYAVLCELFPQGLPSLAVCLKFVQQGILTPDDVGSIAKDMNFTAEIPFDPLLCPTIPLCNFPGSSVYQLIIESAHLQRACIDLFNSDGVSGWMNEFNVQRNFINPVHIEPLYTRAVGLLECCCSINGRLGPAFSDVFVPGVLEEWRGCFLEPLLSKIEQFVSKAKTFIGNG</sequence>
<dbReference type="PANTHER" id="PTHR21040">
    <property type="entry name" value="BCDNA.GH04120"/>
    <property type="match status" value="1"/>
</dbReference>
<dbReference type="AlphaFoldDB" id="A0AAV3Z9N0"/>
<reference evidence="6 7" key="1">
    <citation type="journal article" date="2021" name="Elife">
        <title>Chloroplast acquisition without the gene transfer in kleptoplastic sea slugs, Plakobranchus ocellatus.</title>
        <authorList>
            <person name="Maeda T."/>
            <person name="Takahashi S."/>
            <person name="Yoshida T."/>
            <person name="Shimamura S."/>
            <person name="Takaki Y."/>
            <person name="Nagai Y."/>
            <person name="Toyoda A."/>
            <person name="Suzuki Y."/>
            <person name="Arimoto A."/>
            <person name="Ishii H."/>
            <person name="Satoh N."/>
            <person name="Nishiyama T."/>
            <person name="Hasebe M."/>
            <person name="Maruyama T."/>
            <person name="Minagawa J."/>
            <person name="Obokata J."/>
            <person name="Shigenobu S."/>
        </authorList>
    </citation>
    <scope>NUCLEOTIDE SEQUENCE [LARGE SCALE GENOMIC DNA]</scope>
</reference>
<keyword evidence="4" id="KW-0378">Hydrolase</keyword>
<gene>
    <name evidence="6" type="ORF">PoB_001786600</name>
</gene>
<dbReference type="Proteomes" id="UP000735302">
    <property type="component" value="Unassembled WGS sequence"/>
</dbReference>
<dbReference type="Pfam" id="PF00728">
    <property type="entry name" value="Glyco_hydro_20"/>
    <property type="match status" value="1"/>
</dbReference>
<dbReference type="InterPro" id="IPR038901">
    <property type="entry name" value="HEXDC-like"/>
</dbReference>
<evidence type="ECO:0000313" key="7">
    <source>
        <dbReference type="Proteomes" id="UP000735302"/>
    </source>
</evidence>
<evidence type="ECO:0000259" key="5">
    <source>
        <dbReference type="Pfam" id="PF00728"/>
    </source>
</evidence>
<dbReference type="Gene3D" id="3.20.20.80">
    <property type="entry name" value="Glycosidases"/>
    <property type="match status" value="1"/>
</dbReference>
<dbReference type="GO" id="GO:0005975">
    <property type="term" value="P:carbohydrate metabolic process"/>
    <property type="evidence" value="ECO:0007669"/>
    <property type="project" value="InterPro"/>
</dbReference>
<comment type="caution">
    <text evidence="6">The sequence shown here is derived from an EMBL/GenBank/DDBJ whole genome shotgun (WGS) entry which is preliminary data.</text>
</comment>
<comment type="catalytic activity">
    <reaction evidence="1">
        <text>Hydrolysis of terminal non-reducing N-acetyl-D-hexosamine residues in N-acetyl-beta-D-hexosaminides.</text>
        <dbReference type="EC" id="3.2.1.52"/>
    </reaction>
</comment>
<dbReference type="EMBL" id="BLXT01002131">
    <property type="protein sequence ID" value="GFN91360.1"/>
    <property type="molecule type" value="Genomic_DNA"/>
</dbReference>
<organism evidence="6 7">
    <name type="scientific">Plakobranchus ocellatus</name>
    <dbReference type="NCBI Taxonomy" id="259542"/>
    <lineage>
        <taxon>Eukaryota</taxon>
        <taxon>Metazoa</taxon>
        <taxon>Spiralia</taxon>
        <taxon>Lophotrochozoa</taxon>
        <taxon>Mollusca</taxon>
        <taxon>Gastropoda</taxon>
        <taxon>Heterobranchia</taxon>
        <taxon>Euthyneura</taxon>
        <taxon>Panpulmonata</taxon>
        <taxon>Sacoglossa</taxon>
        <taxon>Placobranchoidea</taxon>
        <taxon>Plakobranchidae</taxon>
        <taxon>Plakobranchus</taxon>
    </lineage>
</organism>
<dbReference type="CDD" id="cd06565">
    <property type="entry name" value="GH20_GcnA-like"/>
    <property type="match status" value="1"/>
</dbReference>
<evidence type="ECO:0000256" key="1">
    <source>
        <dbReference type="ARBA" id="ARBA00001231"/>
    </source>
</evidence>
<dbReference type="GO" id="GO:0004563">
    <property type="term" value="F:beta-N-acetylhexosaminidase activity"/>
    <property type="evidence" value="ECO:0007669"/>
    <property type="project" value="UniProtKB-EC"/>
</dbReference>
<proteinExistence type="inferred from homology"/>
<keyword evidence="7" id="KW-1185">Reference proteome</keyword>
<dbReference type="InterPro" id="IPR015883">
    <property type="entry name" value="Glyco_hydro_20_cat"/>
</dbReference>
<evidence type="ECO:0000256" key="4">
    <source>
        <dbReference type="ARBA" id="ARBA00022801"/>
    </source>
</evidence>
<feature type="domain" description="Glycoside hydrolase family 20 catalytic" evidence="5">
    <location>
        <begin position="65"/>
        <end position="230"/>
    </location>
</feature>
<evidence type="ECO:0000256" key="3">
    <source>
        <dbReference type="ARBA" id="ARBA00012663"/>
    </source>
</evidence>
<protein>
    <recommendedName>
        <fullName evidence="3">beta-N-acetylhexosaminidase</fullName>
        <ecNumber evidence="3">3.2.1.52</ecNumber>
    </recommendedName>
</protein>
<evidence type="ECO:0000313" key="6">
    <source>
        <dbReference type="EMBL" id="GFN91360.1"/>
    </source>
</evidence>